<feature type="chain" id="PRO_5020294923" evidence="3">
    <location>
        <begin position="22"/>
        <end position="278"/>
    </location>
</feature>
<feature type="domain" description="CN hydrolase" evidence="4">
    <location>
        <begin position="10"/>
        <end position="248"/>
    </location>
</feature>
<gene>
    <name evidence="5" type="ORF">THASP1DRAFT_34457</name>
</gene>
<protein>
    <submittedName>
        <fullName evidence="5">Omega-amidase NIT2</fullName>
    </submittedName>
</protein>
<dbReference type="AlphaFoldDB" id="A0A4P9XSW2"/>
<evidence type="ECO:0000256" key="3">
    <source>
        <dbReference type="SAM" id="SignalP"/>
    </source>
</evidence>
<proteinExistence type="inferred from homology"/>
<dbReference type="GO" id="GO:0050152">
    <property type="term" value="F:omega-amidase activity"/>
    <property type="evidence" value="ECO:0007669"/>
    <property type="project" value="TreeGrafter"/>
</dbReference>
<dbReference type="InterPro" id="IPR045254">
    <property type="entry name" value="Nit1/2_C-N_Hydrolase"/>
</dbReference>
<dbReference type="InterPro" id="IPR036526">
    <property type="entry name" value="C-N_Hydrolase_sf"/>
</dbReference>
<feature type="signal peptide" evidence="3">
    <location>
        <begin position="1"/>
        <end position="21"/>
    </location>
</feature>
<comment type="similarity">
    <text evidence="1">Belongs to the carbon-nitrogen hydrolase superfamily. NIT1/NIT2 family.</text>
</comment>
<evidence type="ECO:0000313" key="5">
    <source>
        <dbReference type="EMBL" id="RKP09238.1"/>
    </source>
</evidence>
<dbReference type="GO" id="GO:0006541">
    <property type="term" value="P:glutamine metabolic process"/>
    <property type="evidence" value="ECO:0007669"/>
    <property type="project" value="TreeGrafter"/>
</dbReference>
<reference evidence="6" key="1">
    <citation type="journal article" date="2018" name="Nat. Microbiol.">
        <title>Leveraging single-cell genomics to expand the fungal tree of life.</title>
        <authorList>
            <person name="Ahrendt S.R."/>
            <person name="Quandt C.A."/>
            <person name="Ciobanu D."/>
            <person name="Clum A."/>
            <person name="Salamov A."/>
            <person name="Andreopoulos B."/>
            <person name="Cheng J.F."/>
            <person name="Woyke T."/>
            <person name="Pelin A."/>
            <person name="Henrissat B."/>
            <person name="Reynolds N.K."/>
            <person name="Benny G.L."/>
            <person name="Smith M.E."/>
            <person name="James T.Y."/>
            <person name="Grigoriev I.V."/>
        </authorList>
    </citation>
    <scope>NUCLEOTIDE SEQUENCE [LARGE SCALE GENOMIC DNA]</scope>
    <source>
        <strain evidence="6">RSA 1356</strain>
    </source>
</reference>
<organism evidence="5 6">
    <name type="scientific">Thamnocephalis sphaerospora</name>
    <dbReference type="NCBI Taxonomy" id="78915"/>
    <lineage>
        <taxon>Eukaryota</taxon>
        <taxon>Fungi</taxon>
        <taxon>Fungi incertae sedis</taxon>
        <taxon>Zoopagomycota</taxon>
        <taxon>Zoopagomycotina</taxon>
        <taxon>Zoopagomycetes</taxon>
        <taxon>Zoopagales</taxon>
        <taxon>Sigmoideomycetaceae</taxon>
        <taxon>Thamnocephalis</taxon>
    </lineage>
</organism>
<dbReference type="STRING" id="78915.A0A4P9XSW2"/>
<dbReference type="GO" id="GO:0006107">
    <property type="term" value="P:oxaloacetate metabolic process"/>
    <property type="evidence" value="ECO:0007669"/>
    <property type="project" value="TreeGrafter"/>
</dbReference>
<dbReference type="PROSITE" id="PS50263">
    <property type="entry name" value="CN_HYDROLASE"/>
    <property type="match status" value="1"/>
</dbReference>
<dbReference type="CDD" id="cd07572">
    <property type="entry name" value="nit"/>
    <property type="match status" value="1"/>
</dbReference>
<dbReference type="Gene3D" id="3.60.110.10">
    <property type="entry name" value="Carbon-nitrogen hydrolase"/>
    <property type="match status" value="1"/>
</dbReference>
<dbReference type="InterPro" id="IPR003010">
    <property type="entry name" value="C-N_Hydrolase"/>
</dbReference>
<name>A0A4P9XSW2_9FUNG</name>
<dbReference type="PANTHER" id="PTHR23088:SF30">
    <property type="entry name" value="OMEGA-AMIDASE NIT2"/>
    <property type="match status" value="1"/>
</dbReference>
<dbReference type="PANTHER" id="PTHR23088">
    <property type="entry name" value="NITRILASE-RELATED"/>
    <property type="match status" value="1"/>
</dbReference>
<dbReference type="SUPFAM" id="SSF56317">
    <property type="entry name" value="Carbon-nitrogen hydrolase"/>
    <property type="match status" value="1"/>
</dbReference>
<dbReference type="GO" id="GO:0005739">
    <property type="term" value="C:mitochondrion"/>
    <property type="evidence" value="ECO:0007669"/>
    <property type="project" value="TreeGrafter"/>
</dbReference>
<evidence type="ECO:0000313" key="6">
    <source>
        <dbReference type="Proteomes" id="UP000271241"/>
    </source>
</evidence>
<dbReference type="GO" id="GO:0006528">
    <property type="term" value="P:asparagine metabolic process"/>
    <property type="evidence" value="ECO:0007669"/>
    <property type="project" value="TreeGrafter"/>
</dbReference>
<dbReference type="EMBL" id="KZ992529">
    <property type="protein sequence ID" value="RKP09238.1"/>
    <property type="molecule type" value="Genomic_DNA"/>
</dbReference>
<evidence type="ECO:0000256" key="2">
    <source>
        <dbReference type="ARBA" id="ARBA00022801"/>
    </source>
</evidence>
<dbReference type="PROSITE" id="PS01227">
    <property type="entry name" value="UPF0012"/>
    <property type="match status" value="1"/>
</dbReference>
<accession>A0A4P9XSW2</accession>
<dbReference type="Proteomes" id="UP000271241">
    <property type="component" value="Unassembled WGS sequence"/>
</dbReference>
<dbReference type="OrthoDB" id="10250282at2759"/>
<sequence>MAAASLFRPFRLALVQLAVSAQKTQNIANARTHVLEAAQKGAQVVCLPECFNSLYGTQYFSEYAESVPGATTQALSDMAKEANVYLVGGSIPERDATGKLFNTCAQLAVHRKIHLFDIDIPGKIRFQESEVLSPGNSLTHFDTMYGRIGLGICYDIRFPELAMIAARKGCVAMIYPGAFNMATGPLHWELLQRARAVDNQIYVATCSPARDVNGTYVAWGHSTAVDPSGTVIATTEHKETIVYADLDPEKLNEVRQAIPVTQQRRFNVYPDVAAGKQD</sequence>
<keyword evidence="6" id="KW-1185">Reference proteome</keyword>
<dbReference type="Pfam" id="PF00795">
    <property type="entry name" value="CN_hydrolase"/>
    <property type="match status" value="1"/>
</dbReference>
<keyword evidence="2" id="KW-0378">Hydrolase</keyword>
<evidence type="ECO:0000256" key="1">
    <source>
        <dbReference type="ARBA" id="ARBA00010613"/>
    </source>
</evidence>
<evidence type="ECO:0000259" key="4">
    <source>
        <dbReference type="PROSITE" id="PS50263"/>
    </source>
</evidence>
<keyword evidence="3" id="KW-0732">Signal</keyword>
<dbReference type="InterPro" id="IPR001110">
    <property type="entry name" value="UPF0012_CS"/>
</dbReference>
<dbReference type="FunFam" id="3.60.110.10:FF:000002">
    <property type="entry name" value="Nitrilase family member 2"/>
    <property type="match status" value="1"/>
</dbReference>